<feature type="transmembrane region" description="Helical" evidence="2">
    <location>
        <begin position="156"/>
        <end position="176"/>
    </location>
</feature>
<evidence type="ECO:0000313" key="3">
    <source>
        <dbReference type="EMBL" id="GAA3876174.1"/>
    </source>
</evidence>
<sequence>MDTPSQNPAPFAPTTRTTHPHNERRSRRRGSLLPPQWRKALRAAHVTVSVGLLGSDAAVLTLASAGRLGSDPVTVYPAAHLIGELLLLPLAVLALATGVALGLLTPWGLLRHWWVVISLAVTAGGTVLATFVLVPGLGTAASAALARHPVADATGLVRDSAAACGVLIATVVISYVKPFGTVRRRPRTEHPAPVSSHTAGGLSR</sequence>
<keyword evidence="2" id="KW-0812">Transmembrane</keyword>
<feature type="transmembrane region" description="Helical" evidence="2">
    <location>
        <begin position="43"/>
        <end position="65"/>
    </location>
</feature>
<accession>A0ABP7KG44</accession>
<keyword evidence="2" id="KW-1133">Transmembrane helix</keyword>
<comment type="caution">
    <text evidence="3">The sequence shown here is derived from an EMBL/GenBank/DDBJ whole genome shotgun (WGS) entry which is preliminary data.</text>
</comment>
<dbReference type="Proteomes" id="UP001501563">
    <property type="component" value="Unassembled WGS sequence"/>
</dbReference>
<protein>
    <submittedName>
        <fullName evidence="3">Membrane protein</fullName>
    </submittedName>
</protein>
<feature type="compositionally biased region" description="Basic residues" evidence="1">
    <location>
        <begin position="18"/>
        <end position="30"/>
    </location>
</feature>
<keyword evidence="2" id="KW-0472">Membrane</keyword>
<feature type="region of interest" description="Disordered" evidence="1">
    <location>
        <begin position="1"/>
        <end position="31"/>
    </location>
</feature>
<feature type="region of interest" description="Disordered" evidence="1">
    <location>
        <begin position="185"/>
        <end position="204"/>
    </location>
</feature>
<evidence type="ECO:0000256" key="2">
    <source>
        <dbReference type="SAM" id="Phobius"/>
    </source>
</evidence>
<dbReference type="RefSeq" id="WP_331268693.1">
    <property type="nucleotide sequence ID" value="NZ_BAAAZA010000013.1"/>
</dbReference>
<keyword evidence="4" id="KW-1185">Reference proteome</keyword>
<organism evidence="3 4">
    <name type="scientific">Streptomyces lannensis</name>
    <dbReference type="NCBI Taxonomy" id="766498"/>
    <lineage>
        <taxon>Bacteria</taxon>
        <taxon>Bacillati</taxon>
        <taxon>Actinomycetota</taxon>
        <taxon>Actinomycetes</taxon>
        <taxon>Kitasatosporales</taxon>
        <taxon>Streptomycetaceae</taxon>
        <taxon>Streptomyces</taxon>
    </lineage>
</organism>
<proteinExistence type="predicted"/>
<evidence type="ECO:0000313" key="4">
    <source>
        <dbReference type="Proteomes" id="UP001501563"/>
    </source>
</evidence>
<reference evidence="4" key="1">
    <citation type="journal article" date="2019" name="Int. J. Syst. Evol. Microbiol.">
        <title>The Global Catalogue of Microorganisms (GCM) 10K type strain sequencing project: providing services to taxonomists for standard genome sequencing and annotation.</title>
        <authorList>
            <consortium name="The Broad Institute Genomics Platform"/>
            <consortium name="The Broad Institute Genome Sequencing Center for Infectious Disease"/>
            <person name="Wu L."/>
            <person name="Ma J."/>
        </authorList>
    </citation>
    <scope>NUCLEOTIDE SEQUENCE [LARGE SCALE GENOMIC DNA]</scope>
    <source>
        <strain evidence="4">JCM 16578</strain>
    </source>
</reference>
<dbReference type="EMBL" id="BAAAZA010000013">
    <property type="protein sequence ID" value="GAA3876174.1"/>
    <property type="molecule type" value="Genomic_DNA"/>
</dbReference>
<gene>
    <name evidence="3" type="ORF">GCM10022207_47650</name>
</gene>
<feature type="transmembrane region" description="Helical" evidence="2">
    <location>
        <begin position="113"/>
        <end position="136"/>
    </location>
</feature>
<evidence type="ECO:0000256" key="1">
    <source>
        <dbReference type="SAM" id="MobiDB-lite"/>
    </source>
</evidence>
<feature type="transmembrane region" description="Helical" evidence="2">
    <location>
        <begin position="85"/>
        <end position="104"/>
    </location>
</feature>
<name>A0ABP7KG44_9ACTN</name>